<proteinExistence type="predicted"/>
<dbReference type="CDD" id="cd00121">
    <property type="entry name" value="MATH"/>
    <property type="match status" value="1"/>
</dbReference>
<gene>
    <name evidence="2" type="ORF">EZS28_010724</name>
</gene>
<dbReference type="AlphaFoldDB" id="A0A5J4WHA7"/>
<protein>
    <recommendedName>
        <fullName evidence="1">Ubiquitin-like domain-containing protein</fullName>
    </recommendedName>
</protein>
<sequence>MRRAESPTKGVQIPANQVQEMAPVFSIDQFVRFPSKRSKLEFGDSFKVYGLEWEILLGFSQEQYKDSISVKLNCLTLENCKTPYSKNILVRITVLSRNPKYHKRQSEYFTFSNEIESNGWNRFLDENVIFNPGQQFIQQDPRNPQQQGLNIHLEMLTEHISKHLQGTNLGYTPRNEIGKVGILNKGTPQQQVERKQMRFRLFTQQSVQLGAIDSLLSPGDRIFVKSRALPVKVKVDPKQTLFELREHIASATSIPSSKQRLWVMIERGTGNSSEENYWPCCLLEPLESTLGGRNSKEKHEQEQSEVALLFPEFKSRIFLEQLEQTDNLPTKMDPKPFIVAVWLFDKLSKKFSFLCITSVLPNFYSFEAILPTIQKSAGMIQSQVLQQMAMNGMINSETLQLFQISALTGRILQELQWQQDIHETVSNNDSKKDLEQPFHIVIQLRPTPEEFAADKTCNAFNYQYKKDNEISVQIIEILNNGDQQFPGEKISIDRDAFTEDLRKTISAKFHMHPQNIKLWRDKYSFYETGKFEKKTKIMTERVEVALNSTETVGILVNFSP</sequence>
<dbReference type="InterPro" id="IPR029071">
    <property type="entry name" value="Ubiquitin-like_domsf"/>
</dbReference>
<reference evidence="2 3" key="1">
    <citation type="submission" date="2019-03" db="EMBL/GenBank/DDBJ databases">
        <title>Single cell metagenomics reveals metabolic interactions within the superorganism composed of flagellate Streblomastix strix and complex community of Bacteroidetes bacteria on its surface.</title>
        <authorList>
            <person name="Treitli S.C."/>
            <person name="Kolisko M."/>
            <person name="Husnik F."/>
            <person name="Keeling P."/>
            <person name="Hampl V."/>
        </authorList>
    </citation>
    <scope>NUCLEOTIDE SEQUENCE [LARGE SCALE GENOMIC DNA]</scope>
    <source>
        <strain evidence="2">ST1C</strain>
    </source>
</reference>
<dbReference type="PROSITE" id="PS50053">
    <property type="entry name" value="UBIQUITIN_2"/>
    <property type="match status" value="1"/>
</dbReference>
<evidence type="ECO:0000259" key="1">
    <source>
        <dbReference type="PROSITE" id="PS50053"/>
    </source>
</evidence>
<dbReference type="Proteomes" id="UP000324800">
    <property type="component" value="Unassembled WGS sequence"/>
</dbReference>
<dbReference type="Gene3D" id="2.60.210.10">
    <property type="entry name" value="Apoptosis, Tumor Necrosis Factor Receptor Associated Protein 2, Chain A"/>
    <property type="match status" value="1"/>
</dbReference>
<dbReference type="InterPro" id="IPR000626">
    <property type="entry name" value="Ubiquitin-like_dom"/>
</dbReference>
<comment type="caution">
    <text evidence="2">The sequence shown here is derived from an EMBL/GenBank/DDBJ whole genome shotgun (WGS) entry which is preliminary data.</text>
</comment>
<name>A0A5J4WHA7_9EUKA</name>
<evidence type="ECO:0000313" key="2">
    <source>
        <dbReference type="EMBL" id="KAA6393745.1"/>
    </source>
</evidence>
<dbReference type="OrthoDB" id="289038at2759"/>
<dbReference type="InterPro" id="IPR002083">
    <property type="entry name" value="MATH/TRAF_dom"/>
</dbReference>
<dbReference type="SUPFAM" id="SSF54236">
    <property type="entry name" value="Ubiquitin-like"/>
    <property type="match status" value="1"/>
</dbReference>
<dbReference type="EMBL" id="SNRW01002153">
    <property type="protein sequence ID" value="KAA6393745.1"/>
    <property type="molecule type" value="Genomic_DNA"/>
</dbReference>
<dbReference type="CDD" id="cd17039">
    <property type="entry name" value="Ubl_ubiquitin_like"/>
    <property type="match status" value="1"/>
</dbReference>
<feature type="domain" description="Ubiquitin-like" evidence="1">
    <location>
        <begin position="220"/>
        <end position="261"/>
    </location>
</feature>
<feature type="non-terminal residue" evidence="2">
    <location>
        <position position="560"/>
    </location>
</feature>
<dbReference type="SUPFAM" id="SSF49599">
    <property type="entry name" value="TRAF domain-like"/>
    <property type="match status" value="1"/>
</dbReference>
<evidence type="ECO:0000313" key="3">
    <source>
        <dbReference type="Proteomes" id="UP000324800"/>
    </source>
</evidence>
<accession>A0A5J4WHA7</accession>
<organism evidence="2 3">
    <name type="scientific">Streblomastix strix</name>
    <dbReference type="NCBI Taxonomy" id="222440"/>
    <lineage>
        <taxon>Eukaryota</taxon>
        <taxon>Metamonada</taxon>
        <taxon>Preaxostyla</taxon>
        <taxon>Oxymonadida</taxon>
        <taxon>Streblomastigidae</taxon>
        <taxon>Streblomastix</taxon>
    </lineage>
</organism>
<dbReference type="InterPro" id="IPR008974">
    <property type="entry name" value="TRAF-like"/>
</dbReference>